<evidence type="ECO:0000256" key="3">
    <source>
        <dbReference type="SAM" id="SignalP"/>
    </source>
</evidence>
<feature type="signal peptide" evidence="3">
    <location>
        <begin position="1"/>
        <end position="18"/>
    </location>
</feature>
<dbReference type="GO" id="GO:0008270">
    <property type="term" value="F:zinc ion binding"/>
    <property type="evidence" value="ECO:0007669"/>
    <property type="project" value="InterPro"/>
</dbReference>
<gene>
    <name evidence="6" type="ORF">KMW28_25570</name>
</gene>
<dbReference type="PANTHER" id="PTHR45726:SF3">
    <property type="entry name" value="LEUKOTRIENE A-4 HYDROLASE"/>
    <property type="match status" value="1"/>
</dbReference>
<dbReference type="PANTHER" id="PTHR45726">
    <property type="entry name" value="LEUKOTRIENE A-4 HYDROLASE"/>
    <property type="match status" value="1"/>
</dbReference>
<dbReference type="CDD" id="cd09603">
    <property type="entry name" value="M1_APN_like"/>
    <property type="match status" value="1"/>
</dbReference>
<feature type="binding site" evidence="2">
    <location>
        <position position="361"/>
    </location>
    <ligand>
        <name>Zn(2+)</name>
        <dbReference type="ChEBI" id="CHEBI:29105"/>
        <note>catalytic</note>
    </ligand>
</feature>
<dbReference type="KEGG" id="fya:KMW28_25570"/>
<feature type="active site" description="Proton acceptor" evidence="1">
    <location>
        <position position="339"/>
    </location>
</feature>
<feature type="domain" description="Aminopeptidase N-like N-terminal" evidence="5">
    <location>
        <begin position="49"/>
        <end position="224"/>
    </location>
</feature>
<feature type="domain" description="Peptidase M1 membrane alanine aminopeptidase" evidence="4">
    <location>
        <begin position="270"/>
        <end position="473"/>
    </location>
</feature>
<organism evidence="6 7">
    <name type="scientific">Flammeovirga yaeyamensis</name>
    <dbReference type="NCBI Taxonomy" id="367791"/>
    <lineage>
        <taxon>Bacteria</taxon>
        <taxon>Pseudomonadati</taxon>
        <taxon>Bacteroidota</taxon>
        <taxon>Cytophagia</taxon>
        <taxon>Cytophagales</taxon>
        <taxon>Flammeovirgaceae</taxon>
        <taxon>Flammeovirga</taxon>
    </lineage>
</organism>
<sequence length="549" mass="63825">MNKQLLLFLLFIPFLSNAQLLQPHHHDYTEQDTLRGSITPQRAWWDLQRYNLSVEVKPNEKFIQGSNIVVFKVVDDQEDLQIDLQEPMRITKVIQGKEILNYRRKGNAFFIELAKSYNNNDIDSIEIFFEGTPREAVKAPWDGGFTWAKDENGNDFIATSCQGLGASVWWPNKDHMYDEPDLGMDISIEVPANLMDVSNGRLVKVKKNRKKKTKTYHWKVVNPINNYGVNINIGNYVHFGEHYEGEKGTLDMNYYVLEHNLEKAKKQFTQAKDMMEAFEHWFGPYPFYEDGFKLVEVPYLGMEHQSSVTYGNKYQNGYLGSDLSNTGWGLKFDFIIIHEAGHEWFANNITDKDIADMWIHESFTAYSECLFVEYHYGKEAGLQYVRGTRSAIQNDRPIIGDYDVNSEGSGDMYYKGSNMINMIRRIQNDDEKWRGLLRGMNKEFYHQTVDTKQIEDYMSEKVGIDLSKVFDQYLRNTSIPTLEYRIIKGGISYRYINTVAGFDMPIDVTINGKSKRLKGSTKWQMIEASDVESFEIDPNYYVGLMEIKI</sequence>
<dbReference type="InterPro" id="IPR042097">
    <property type="entry name" value="Aminopeptidase_N-like_N_sf"/>
</dbReference>
<dbReference type="Gene3D" id="2.60.40.1730">
    <property type="entry name" value="tricorn interacting facor f3 domain"/>
    <property type="match status" value="1"/>
</dbReference>
<evidence type="ECO:0000256" key="1">
    <source>
        <dbReference type="PIRSR" id="PIRSR634015-1"/>
    </source>
</evidence>
<dbReference type="RefSeq" id="WP_169663749.1">
    <property type="nucleotide sequence ID" value="NZ_CP076133.1"/>
</dbReference>
<proteinExistence type="predicted"/>
<dbReference type="SUPFAM" id="SSF55486">
    <property type="entry name" value="Metalloproteases ('zincins'), catalytic domain"/>
    <property type="match status" value="1"/>
</dbReference>
<dbReference type="Proteomes" id="UP000678679">
    <property type="component" value="Chromosome 2"/>
</dbReference>
<dbReference type="InterPro" id="IPR034015">
    <property type="entry name" value="M1_LTA4H"/>
</dbReference>
<accession>A0AAX1NDD1</accession>
<feature type="active site" description="Proton donor" evidence="1">
    <location>
        <position position="413"/>
    </location>
</feature>
<reference evidence="6 7" key="1">
    <citation type="submission" date="2021-05" db="EMBL/GenBank/DDBJ databases">
        <title>Comparative genomic studies on the polysaccharide-degrading batcterial strains of the Flammeovirga genus.</title>
        <authorList>
            <person name="Zewei F."/>
            <person name="Zheng Z."/>
            <person name="Yu L."/>
            <person name="Ruyue G."/>
            <person name="Yanhong M."/>
            <person name="Yuanyuan C."/>
            <person name="Jingyan G."/>
            <person name="Wenjun H."/>
        </authorList>
    </citation>
    <scope>NUCLEOTIDE SEQUENCE [LARGE SCALE GENOMIC DNA]</scope>
    <source>
        <strain evidence="6 7">NBRC:100898</strain>
    </source>
</reference>
<name>A0AAX1NDD1_9BACT</name>
<dbReference type="InterPro" id="IPR045357">
    <property type="entry name" value="Aminopeptidase_N-like_N"/>
</dbReference>
<dbReference type="InterPro" id="IPR014782">
    <property type="entry name" value="Peptidase_M1_dom"/>
</dbReference>
<feature type="chain" id="PRO_5044004703" evidence="3">
    <location>
        <begin position="19"/>
        <end position="549"/>
    </location>
</feature>
<dbReference type="EMBL" id="CP076133">
    <property type="protein sequence ID" value="QWG04265.1"/>
    <property type="molecule type" value="Genomic_DNA"/>
</dbReference>
<evidence type="ECO:0000313" key="7">
    <source>
        <dbReference type="Proteomes" id="UP000678679"/>
    </source>
</evidence>
<dbReference type="Pfam" id="PF01433">
    <property type="entry name" value="Peptidase_M1"/>
    <property type="match status" value="1"/>
</dbReference>
<dbReference type="GO" id="GO:0008237">
    <property type="term" value="F:metallopeptidase activity"/>
    <property type="evidence" value="ECO:0007669"/>
    <property type="project" value="InterPro"/>
</dbReference>
<dbReference type="Pfam" id="PF17900">
    <property type="entry name" value="Peptidase_M1_N"/>
    <property type="match status" value="1"/>
</dbReference>
<dbReference type="AlphaFoldDB" id="A0AAX1NDD1"/>
<keyword evidence="7" id="KW-1185">Reference proteome</keyword>
<protein>
    <submittedName>
        <fullName evidence="6">M1 family metallopeptidase</fullName>
    </submittedName>
</protein>
<evidence type="ECO:0000259" key="4">
    <source>
        <dbReference type="Pfam" id="PF01433"/>
    </source>
</evidence>
<feature type="binding site" evidence="2">
    <location>
        <position position="338"/>
    </location>
    <ligand>
        <name>Zn(2+)</name>
        <dbReference type="ChEBI" id="CHEBI:29105"/>
        <note>catalytic</note>
    </ligand>
</feature>
<comment type="cofactor">
    <cofactor evidence="2">
        <name>Zn(2+)</name>
        <dbReference type="ChEBI" id="CHEBI:29105"/>
    </cofactor>
    <text evidence="2">Binds 1 zinc ion per subunit.</text>
</comment>
<keyword evidence="2" id="KW-0862">Zinc</keyword>
<evidence type="ECO:0000313" key="6">
    <source>
        <dbReference type="EMBL" id="QWG04265.1"/>
    </source>
</evidence>
<dbReference type="SUPFAM" id="SSF63737">
    <property type="entry name" value="Leukotriene A4 hydrolase N-terminal domain"/>
    <property type="match status" value="1"/>
</dbReference>
<evidence type="ECO:0000256" key="2">
    <source>
        <dbReference type="PIRSR" id="PIRSR634015-3"/>
    </source>
</evidence>
<evidence type="ECO:0000259" key="5">
    <source>
        <dbReference type="Pfam" id="PF17900"/>
    </source>
</evidence>
<keyword evidence="3" id="KW-0732">Signal</keyword>
<dbReference type="Gene3D" id="1.10.390.10">
    <property type="entry name" value="Neutral Protease Domain 2"/>
    <property type="match status" value="1"/>
</dbReference>
<keyword evidence="2" id="KW-0479">Metal-binding</keyword>
<dbReference type="InterPro" id="IPR027268">
    <property type="entry name" value="Peptidase_M4/M1_CTD_sf"/>
</dbReference>
<feature type="binding site" evidence="2">
    <location>
        <position position="342"/>
    </location>
    <ligand>
        <name>Zn(2+)</name>
        <dbReference type="ChEBI" id="CHEBI:29105"/>
        <note>catalytic</note>
    </ligand>
</feature>